<dbReference type="InterPro" id="IPR011434">
    <property type="entry name" value="Ltp-like_HTH"/>
</dbReference>
<comment type="caution">
    <text evidence="4">The sequence shown here is derived from an EMBL/GenBank/DDBJ whole genome shotgun (WGS) entry which is preliminary data.</text>
</comment>
<keyword evidence="5" id="KW-1185">Reference proteome</keyword>
<proteinExistence type="predicted"/>
<keyword evidence="2" id="KW-1133">Transmembrane helix</keyword>
<accession>A0ABX1J6A6</accession>
<dbReference type="Proteomes" id="UP000715441">
    <property type="component" value="Unassembled WGS sequence"/>
</dbReference>
<feature type="compositionally biased region" description="Low complexity" evidence="1">
    <location>
        <begin position="80"/>
        <end position="98"/>
    </location>
</feature>
<dbReference type="EMBL" id="JAAXLS010000007">
    <property type="protein sequence ID" value="NKQ53900.1"/>
    <property type="molecule type" value="Genomic_DNA"/>
</dbReference>
<protein>
    <recommendedName>
        <fullName evidence="3">Putative host cell surface-exposed lipoprotein Ltp-like HTH region domain-containing protein</fullName>
    </recommendedName>
</protein>
<dbReference type="Gene3D" id="1.10.10.10">
    <property type="entry name" value="Winged helix-like DNA-binding domain superfamily/Winged helix DNA-binding domain"/>
    <property type="match status" value="2"/>
</dbReference>
<gene>
    <name evidence="4" type="ORF">HFP15_13520</name>
</gene>
<evidence type="ECO:0000256" key="1">
    <source>
        <dbReference type="SAM" id="MobiDB-lite"/>
    </source>
</evidence>
<feature type="transmembrane region" description="Helical" evidence="2">
    <location>
        <begin position="28"/>
        <end position="46"/>
    </location>
</feature>
<feature type="region of interest" description="Disordered" evidence="1">
    <location>
        <begin position="1"/>
        <end position="23"/>
    </location>
</feature>
<evidence type="ECO:0000313" key="4">
    <source>
        <dbReference type="EMBL" id="NKQ53900.1"/>
    </source>
</evidence>
<sequence length="208" mass="21955">MSQPTPYPPQSQQPYQPPAPAPKKRRKWPWIVSGLVVLIIVIVSVASGGNKTPEPTAAATAVPSIVGTTVPRAANDGYQPTWTTAPATPPVTTETSAPAPAAPQIPYQVQLAMNSAQSYLSLSAFSRNGLIRQLSSQAGEGYPKDVATDAVDRLNVDWNQQAVKSAQQYLDMTSFSCSGLIQQLSSSAGEGFTQAQATYGAHQTPACK</sequence>
<evidence type="ECO:0000256" key="2">
    <source>
        <dbReference type="SAM" id="Phobius"/>
    </source>
</evidence>
<keyword evidence="2" id="KW-0472">Membrane</keyword>
<feature type="domain" description="Putative host cell surface-exposed lipoprotein Ltp-like HTH region" evidence="3">
    <location>
        <begin position="112"/>
        <end position="154"/>
    </location>
</feature>
<feature type="region of interest" description="Disordered" evidence="1">
    <location>
        <begin position="72"/>
        <end position="98"/>
    </location>
</feature>
<evidence type="ECO:0000259" key="3">
    <source>
        <dbReference type="Pfam" id="PF07553"/>
    </source>
</evidence>
<feature type="compositionally biased region" description="Pro residues" evidence="1">
    <location>
        <begin position="1"/>
        <end position="21"/>
    </location>
</feature>
<feature type="domain" description="Putative host cell surface-exposed lipoprotein Ltp-like HTH region" evidence="3">
    <location>
        <begin position="157"/>
        <end position="200"/>
    </location>
</feature>
<dbReference type="RefSeq" id="WP_168515283.1">
    <property type="nucleotide sequence ID" value="NZ_JAAXLS010000007.1"/>
</dbReference>
<keyword evidence="2" id="KW-0812">Transmembrane</keyword>
<organism evidence="4 5">
    <name type="scientific">Amycolatopsis acididurans</name>
    <dbReference type="NCBI Taxonomy" id="2724524"/>
    <lineage>
        <taxon>Bacteria</taxon>
        <taxon>Bacillati</taxon>
        <taxon>Actinomycetota</taxon>
        <taxon>Actinomycetes</taxon>
        <taxon>Pseudonocardiales</taxon>
        <taxon>Pseudonocardiaceae</taxon>
        <taxon>Amycolatopsis</taxon>
    </lineage>
</organism>
<dbReference type="InterPro" id="IPR036388">
    <property type="entry name" value="WH-like_DNA-bd_sf"/>
</dbReference>
<reference evidence="4 5" key="1">
    <citation type="submission" date="2020-04" db="EMBL/GenBank/DDBJ databases">
        <title>Novel species.</title>
        <authorList>
            <person name="Teo W.F.A."/>
            <person name="Lipun K."/>
            <person name="Srisuk N."/>
            <person name="Duangmal K."/>
        </authorList>
    </citation>
    <scope>NUCLEOTIDE SEQUENCE [LARGE SCALE GENOMIC DNA]</scope>
    <source>
        <strain evidence="4 5">K13G38</strain>
    </source>
</reference>
<evidence type="ECO:0000313" key="5">
    <source>
        <dbReference type="Proteomes" id="UP000715441"/>
    </source>
</evidence>
<name>A0ABX1J6A6_9PSEU</name>
<dbReference type="Pfam" id="PF07553">
    <property type="entry name" value="Lipoprotein_Ltp"/>
    <property type="match status" value="2"/>
</dbReference>